<reference evidence="2" key="1">
    <citation type="submission" date="2009-05" db="EMBL/GenBank/DDBJ databases">
        <title>The genome sequence of Ajellomyces capsulatus strain H143.</title>
        <authorList>
            <person name="Champion M."/>
            <person name="Cuomo C.A."/>
            <person name="Ma L.-J."/>
            <person name="Henn M.R."/>
            <person name="Sil A."/>
            <person name="Goldman B."/>
            <person name="Young S.K."/>
            <person name="Kodira C.D."/>
            <person name="Zeng Q."/>
            <person name="Koehrsen M."/>
            <person name="Alvarado L."/>
            <person name="Berlin A.M."/>
            <person name="Borenstein D."/>
            <person name="Chen Z."/>
            <person name="Engels R."/>
            <person name="Freedman E."/>
            <person name="Gellesch M."/>
            <person name="Goldberg J."/>
            <person name="Griggs A."/>
            <person name="Gujja S."/>
            <person name="Heiman D.I."/>
            <person name="Hepburn T.A."/>
            <person name="Howarth C."/>
            <person name="Jen D."/>
            <person name="Larson L."/>
            <person name="Lewis B."/>
            <person name="Mehta T."/>
            <person name="Park D."/>
            <person name="Pearson M."/>
            <person name="Roberts A."/>
            <person name="Saif S."/>
            <person name="Shea T.D."/>
            <person name="Shenoy N."/>
            <person name="Sisk P."/>
            <person name="Stolte C."/>
            <person name="Sykes S."/>
            <person name="Walk T."/>
            <person name="White J."/>
            <person name="Yandava C."/>
            <person name="Klein B."/>
            <person name="McEwen J.G."/>
            <person name="Puccia R."/>
            <person name="Goldman G.H."/>
            <person name="Felipe M.S."/>
            <person name="Nino-Vega G."/>
            <person name="San-Blas G."/>
            <person name="Taylor J.W."/>
            <person name="Mendoza L."/>
            <person name="Galagan J.E."/>
            <person name="Nusbaum C."/>
            <person name="Birren B.W."/>
        </authorList>
    </citation>
    <scope>NUCLEOTIDE SEQUENCE [LARGE SCALE GENOMIC DNA]</scope>
    <source>
        <strain evidence="2">H143</strain>
    </source>
</reference>
<dbReference type="STRING" id="544712.C6H2Y2"/>
<accession>C6H2Y2</accession>
<name>C6H2Y2_AJECH</name>
<sequence length="105" mass="11564">MGGHSNAYQSSDDEDPSLAADILRQFTAANTNQKSEQGLKASKQIIQIIPPTIDNKEDYNFLPGYLKVEEVLGTVNVSYPAKYSTRLANGDIVNVRNLLPIAFFC</sequence>
<protein>
    <submittedName>
        <fullName evidence="1">Uncharacterized protein</fullName>
    </submittedName>
</protein>
<gene>
    <name evidence="1" type="ORF">HCDG_01064</name>
</gene>
<dbReference type="VEuPathDB" id="FungiDB:HCDG_01064"/>
<dbReference type="EMBL" id="GG692419">
    <property type="protein sequence ID" value="EER45485.1"/>
    <property type="molecule type" value="Genomic_DNA"/>
</dbReference>
<evidence type="ECO:0000313" key="1">
    <source>
        <dbReference type="EMBL" id="EER45485.1"/>
    </source>
</evidence>
<dbReference type="HOGENOM" id="CLU_2235811_0_0_1"/>
<proteinExistence type="predicted"/>
<organism evidence="1 2">
    <name type="scientific">Ajellomyces capsulatus (strain H143)</name>
    <name type="common">Darling's disease fungus</name>
    <name type="synonym">Histoplasma capsulatum</name>
    <dbReference type="NCBI Taxonomy" id="544712"/>
    <lineage>
        <taxon>Eukaryota</taxon>
        <taxon>Fungi</taxon>
        <taxon>Dikarya</taxon>
        <taxon>Ascomycota</taxon>
        <taxon>Pezizomycotina</taxon>
        <taxon>Eurotiomycetes</taxon>
        <taxon>Eurotiomycetidae</taxon>
        <taxon>Onygenales</taxon>
        <taxon>Ajellomycetaceae</taxon>
        <taxon>Histoplasma</taxon>
    </lineage>
</organism>
<dbReference type="AlphaFoldDB" id="C6H2Y2"/>
<evidence type="ECO:0000313" key="2">
    <source>
        <dbReference type="Proteomes" id="UP000002624"/>
    </source>
</evidence>
<dbReference type="Proteomes" id="UP000002624">
    <property type="component" value="Unassembled WGS sequence"/>
</dbReference>